<accession>A0A218W9I0</accession>
<dbReference type="RefSeq" id="XP_031385960.1">
    <property type="nucleotide sequence ID" value="XM_031530100.1"/>
</dbReference>
<keyword evidence="5" id="KW-0119">Carbohydrate metabolism</keyword>
<keyword evidence="3" id="KW-0808">Transferase</keyword>
<name>A0A218W9I0_PUNGR</name>
<reference evidence="8" key="1">
    <citation type="journal article" date="2017" name="Plant J.">
        <title>The pomegranate (Punica granatum L.) genome and the genomics of punicalagin biosynthesis.</title>
        <authorList>
            <person name="Qin G."/>
            <person name="Xu C."/>
            <person name="Ming R."/>
            <person name="Tang H."/>
            <person name="Guyot R."/>
            <person name="Kramer E.M."/>
            <person name="Hu Y."/>
            <person name="Yi X."/>
            <person name="Qi Y."/>
            <person name="Xu X."/>
            <person name="Gao Z."/>
            <person name="Pan H."/>
            <person name="Jian J."/>
            <person name="Tian Y."/>
            <person name="Yue Z."/>
            <person name="Xu Y."/>
        </authorList>
    </citation>
    <scope>NUCLEOTIDE SEQUENCE [LARGE SCALE GENOMIC DNA]</scope>
    <source>
        <strain evidence="8">cv. Dabenzi</strain>
    </source>
</reference>
<keyword evidence="2" id="KW-0328">Glycosyltransferase</keyword>
<protein>
    <recommendedName>
        <fullName evidence="6">O-fucosyltransferase family protein</fullName>
    </recommendedName>
</protein>
<dbReference type="Pfam" id="PF10250">
    <property type="entry name" value="O-FucT"/>
    <property type="match status" value="1"/>
</dbReference>
<dbReference type="PIRSF" id="PIRSF009360">
    <property type="entry name" value="UCP009360"/>
    <property type="match status" value="1"/>
</dbReference>
<evidence type="ECO:0000256" key="5">
    <source>
        <dbReference type="ARBA" id="ARBA00023277"/>
    </source>
</evidence>
<keyword evidence="4" id="KW-0294">Fucose metabolism</keyword>
<evidence type="ECO:0000313" key="7">
    <source>
        <dbReference type="EMBL" id="OWM69517.1"/>
    </source>
</evidence>
<reference evidence="9" key="3">
    <citation type="journal article" date="2020" name="Plant Biotechnol. J.">
        <title>The pomegranate (Punica granatum L.) draft genome dissects genetic divergence between soft- and hard-seeded cultivars.</title>
        <authorList>
            <person name="Luo X."/>
            <person name="Li H."/>
            <person name="Wu Z."/>
            <person name="Yao W."/>
            <person name="Zhao P."/>
            <person name="Cao D."/>
            <person name="Yu H."/>
            <person name="Li K."/>
            <person name="Poudel K."/>
            <person name="Zhao D."/>
            <person name="Zhang F."/>
            <person name="Xia X."/>
            <person name="Chen L."/>
            <person name="Wang Q."/>
            <person name="Jing D."/>
            <person name="Cao S."/>
        </authorList>
    </citation>
    <scope>NUCLEOTIDE SEQUENCE [LARGE SCALE GENOMIC DNA]</scope>
</reference>
<dbReference type="GO" id="GO:0006004">
    <property type="term" value="P:fucose metabolic process"/>
    <property type="evidence" value="ECO:0007669"/>
    <property type="project" value="UniProtKB-KW"/>
</dbReference>
<reference evidence="7" key="2">
    <citation type="submission" date="2017-06" db="EMBL/GenBank/DDBJ databases">
        <title>The pomegranate genome and the genomics of punicalagin biosynthesis.</title>
        <authorList>
            <person name="Xu C."/>
        </authorList>
    </citation>
    <scope>NUCLEOTIDE SEQUENCE [LARGE SCALE GENOMIC DNA]</scope>
    <source>
        <tissue evidence="7">Fresh leaf</tissue>
    </source>
</reference>
<dbReference type="Proteomes" id="UP000515151">
    <property type="component" value="Chromosome 3"/>
</dbReference>
<evidence type="ECO:0000256" key="4">
    <source>
        <dbReference type="ARBA" id="ARBA00023253"/>
    </source>
</evidence>
<dbReference type="OrthoDB" id="1899018at2759"/>
<proteinExistence type="inferred from homology"/>
<dbReference type="PANTHER" id="PTHR31288:SF5">
    <property type="entry name" value="PROTEIN MANNAN SYNTHESIS-RELATED 1"/>
    <property type="match status" value="1"/>
</dbReference>
<evidence type="ECO:0000313" key="8">
    <source>
        <dbReference type="Proteomes" id="UP000197138"/>
    </source>
</evidence>
<dbReference type="GO" id="GO:0016757">
    <property type="term" value="F:glycosyltransferase activity"/>
    <property type="evidence" value="ECO:0007669"/>
    <property type="project" value="UniProtKB-KW"/>
</dbReference>
<evidence type="ECO:0000256" key="3">
    <source>
        <dbReference type="ARBA" id="ARBA00022679"/>
    </source>
</evidence>
<evidence type="ECO:0000313" key="10">
    <source>
        <dbReference type="RefSeq" id="XP_031385960.1"/>
    </source>
</evidence>
<dbReference type="InterPro" id="IPR024709">
    <property type="entry name" value="FucosylTrfase_pln"/>
</dbReference>
<evidence type="ECO:0000256" key="2">
    <source>
        <dbReference type="ARBA" id="ARBA00022676"/>
    </source>
</evidence>
<dbReference type="Proteomes" id="UP000197138">
    <property type="component" value="Unassembled WGS sequence"/>
</dbReference>
<organism evidence="7 8">
    <name type="scientific">Punica granatum</name>
    <name type="common">Pomegranate</name>
    <dbReference type="NCBI Taxonomy" id="22663"/>
    <lineage>
        <taxon>Eukaryota</taxon>
        <taxon>Viridiplantae</taxon>
        <taxon>Streptophyta</taxon>
        <taxon>Embryophyta</taxon>
        <taxon>Tracheophyta</taxon>
        <taxon>Spermatophyta</taxon>
        <taxon>Magnoliopsida</taxon>
        <taxon>eudicotyledons</taxon>
        <taxon>Gunneridae</taxon>
        <taxon>Pentapetalae</taxon>
        <taxon>rosids</taxon>
        <taxon>malvids</taxon>
        <taxon>Myrtales</taxon>
        <taxon>Lythraceae</taxon>
        <taxon>Punica</taxon>
    </lineage>
</organism>
<dbReference type="Gene3D" id="3.40.50.11350">
    <property type="match status" value="1"/>
</dbReference>
<evidence type="ECO:0000256" key="1">
    <source>
        <dbReference type="ARBA" id="ARBA00007737"/>
    </source>
</evidence>
<dbReference type="CDD" id="cd11299">
    <property type="entry name" value="O-FucT_plant"/>
    <property type="match status" value="1"/>
</dbReference>
<evidence type="ECO:0000256" key="6">
    <source>
        <dbReference type="ARBA" id="ARBA00030350"/>
    </source>
</evidence>
<dbReference type="InterPro" id="IPR019378">
    <property type="entry name" value="GDP-Fuc_O-FucTrfase"/>
</dbReference>
<dbReference type="AlphaFoldDB" id="A0A218W9I0"/>
<evidence type="ECO:0000313" key="9">
    <source>
        <dbReference type="Proteomes" id="UP000515151"/>
    </source>
</evidence>
<dbReference type="EMBL" id="MTKT01004864">
    <property type="protein sequence ID" value="OWM69517.1"/>
    <property type="molecule type" value="Genomic_DNA"/>
</dbReference>
<dbReference type="PANTHER" id="PTHR31288">
    <property type="entry name" value="O-FUCOSYLTRANSFERASE FAMILY PROTEIN"/>
    <property type="match status" value="1"/>
</dbReference>
<reference evidence="10" key="4">
    <citation type="submission" date="2025-04" db="UniProtKB">
        <authorList>
            <consortium name="RefSeq"/>
        </authorList>
    </citation>
    <scope>IDENTIFICATION</scope>
    <source>
        <tissue evidence="10">Leaf</tissue>
    </source>
</reference>
<keyword evidence="9" id="KW-1185">Reference proteome</keyword>
<gene>
    <name evidence="10" type="primary">LOC116199646</name>
    <name evidence="7" type="ORF">CDL15_Pgr013978</name>
</gene>
<dbReference type="GeneID" id="116199646"/>
<sequence length="458" mass="51309">MLYSPKVAAFIQPSLSHWPSLLHSRLYIQTQNSTSRERERGESEREMGVDLRQVVAGILTVTMFVMLGNMIKREHFDSAEKKLPGVREDTTYDSSEHVITVTRKNAVGPWKEDDEELKRCWSNPNLEASDDSKGFITFSLTNGPEYHVSQVADAVVAARHLGATLVLPDIRGSEVGDKRSFGDIYDVHKFIRSLNGVVKIARQQPSDLPETLAVVKVPNRVTRDHVIKDVEPIFKKRGSIRLATYFPSVNMRGPTQKSETDSIACLAMFSALELRPEVQEVVDSIVERLRALSRKSDGQFLAVDIRVEMLSKKSCQTGRSCYGAREIAEFLQKVGFDKDTTIYLTQSRWDNSLNALKDIFPKTYTKEGIVPADKKAKFLGSENSEFEKVIDYYICAQSDVFVPAISGLFYANVAGKRIASGKTQILVPTNIKDSSAPPTEFISSYVAKKNHLAYSCFC</sequence>
<comment type="similarity">
    <text evidence="1">Belongs to the glycosyltransferase GT106 family.</text>
</comment>